<gene>
    <name evidence="1" type="ORF">JQ619_30735</name>
</gene>
<accession>A0ABS5GFN9</accession>
<protein>
    <submittedName>
        <fullName evidence="1">Uncharacterized protein</fullName>
    </submittedName>
</protein>
<dbReference type="Proteomes" id="UP001314635">
    <property type="component" value="Unassembled WGS sequence"/>
</dbReference>
<reference evidence="2" key="1">
    <citation type="journal article" date="2021" name="ISME J.">
        <title>Evolutionary origin and ecological implication of a unique nif island in free-living Bradyrhizobium lineages.</title>
        <authorList>
            <person name="Tao J."/>
        </authorList>
    </citation>
    <scope>NUCLEOTIDE SEQUENCE [LARGE SCALE GENOMIC DNA]</scope>
    <source>
        <strain evidence="2">SZCCT0094</strain>
    </source>
</reference>
<keyword evidence="2" id="KW-1185">Reference proteome</keyword>
<evidence type="ECO:0000313" key="1">
    <source>
        <dbReference type="EMBL" id="MBR1140143.1"/>
    </source>
</evidence>
<sequence length="80" mass="8153">MCCLIALLISGWCWRLGRRPALSAGHCCRGEKVSSGGRRRLAMTALAGVSLGAAIAVDVAAASTVSSSLIAPICSALLPR</sequence>
<organism evidence="1 2">
    <name type="scientific">Bradyrhizobium denitrificans</name>
    <dbReference type="NCBI Taxonomy" id="2734912"/>
    <lineage>
        <taxon>Bacteria</taxon>
        <taxon>Pseudomonadati</taxon>
        <taxon>Pseudomonadota</taxon>
        <taxon>Alphaproteobacteria</taxon>
        <taxon>Hyphomicrobiales</taxon>
        <taxon>Nitrobacteraceae</taxon>
        <taxon>Bradyrhizobium</taxon>
    </lineage>
</organism>
<name>A0ABS5GFN9_9BRAD</name>
<dbReference type="EMBL" id="JAFCLK010000037">
    <property type="protein sequence ID" value="MBR1140143.1"/>
    <property type="molecule type" value="Genomic_DNA"/>
</dbReference>
<evidence type="ECO:0000313" key="2">
    <source>
        <dbReference type="Proteomes" id="UP001314635"/>
    </source>
</evidence>
<dbReference type="RefSeq" id="WP_041750351.1">
    <property type="nucleotide sequence ID" value="NZ_JABFDP010000031.1"/>
</dbReference>
<proteinExistence type="predicted"/>
<comment type="caution">
    <text evidence="1">The sequence shown here is derived from an EMBL/GenBank/DDBJ whole genome shotgun (WGS) entry which is preliminary data.</text>
</comment>